<evidence type="ECO:0000256" key="1">
    <source>
        <dbReference type="ARBA" id="ARBA00008638"/>
    </source>
</evidence>
<feature type="domain" description="Cyclin-like" evidence="4">
    <location>
        <begin position="155"/>
        <end position="284"/>
    </location>
</feature>
<comment type="caution">
    <text evidence="5">The sequence shown here is derived from an EMBL/GenBank/DDBJ whole genome shotgun (WGS) entry which is preliminary data.</text>
</comment>
<dbReference type="PANTHER" id="PTHR10026">
    <property type="entry name" value="CYCLIN"/>
    <property type="match status" value="1"/>
</dbReference>
<feature type="domain" description="Cyclin-like" evidence="4">
    <location>
        <begin position="53"/>
        <end position="142"/>
    </location>
</feature>
<dbReference type="GO" id="GO:0016538">
    <property type="term" value="F:cyclin-dependent protein serine/threonine kinase regulator activity"/>
    <property type="evidence" value="ECO:0007669"/>
    <property type="project" value="InterPro"/>
</dbReference>
<dbReference type="Proteomes" id="UP000750711">
    <property type="component" value="Unassembled WGS sequence"/>
</dbReference>
<dbReference type="Gene3D" id="1.10.472.10">
    <property type="entry name" value="Cyclin-like"/>
    <property type="match status" value="2"/>
</dbReference>
<dbReference type="SUPFAM" id="SSF47954">
    <property type="entry name" value="Cyclin-like"/>
    <property type="match status" value="2"/>
</dbReference>
<dbReference type="PIRSF" id="PIRSF028758">
    <property type="entry name" value="Cyclin, C/H/G types"/>
    <property type="match status" value="1"/>
</dbReference>
<organism evidence="5 6">
    <name type="scientific">Trichoglossum hirsutum</name>
    <dbReference type="NCBI Taxonomy" id="265104"/>
    <lineage>
        <taxon>Eukaryota</taxon>
        <taxon>Fungi</taxon>
        <taxon>Dikarya</taxon>
        <taxon>Ascomycota</taxon>
        <taxon>Pezizomycotina</taxon>
        <taxon>Geoglossomycetes</taxon>
        <taxon>Geoglossales</taxon>
        <taxon>Geoglossaceae</taxon>
        <taxon>Trichoglossum</taxon>
    </lineage>
</organism>
<dbReference type="EMBL" id="JAGHQM010001530">
    <property type="protein sequence ID" value="KAH0553249.1"/>
    <property type="molecule type" value="Genomic_DNA"/>
</dbReference>
<evidence type="ECO:0000313" key="5">
    <source>
        <dbReference type="EMBL" id="KAH0553249.1"/>
    </source>
</evidence>
<evidence type="ECO:0000256" key="3">
    <source>
        <dbReference type="RuleBase" id="RU000383"/>
    </source>
</evidence>
<proteinExistence type="inferred from homology"/>
<dbReference type="Pfam" id="PF00134">
    <property type="entry name" value="Cyclin_N"/>
    <property type="match status" value="1"/>
</dbReference>
<evidence type="ECO:0000259" key="4">
    <source>
        <dbReference type="SMART" id="SM00385"/>
    </source>
</evidence>
<accession>A0A9P8IJ09</accession>
<dbReference type="InterPro" id="IPR043198">
    <property type="entry name" value="Cyclin/Ssn8"/>
</dbReference>
<dbReference type="GO" id="GO:0006357">
    <property type="term" value="P:regulation of transcription by RNA polymerase II"/>
    <property type="evidence" value="ECO:0007669"/>
    <property type="project" value="InterPro"/>
</dbReference>
<sequence>MAANYWASTQRLYWQFSKQKLAETRRRIEDEDRALVQQYPLPERRFLSIYFNQQIVKLGRRIQVRQQALATAQIYVRRFYTKVEIRQTNPYLVMATAVYLACKMEECPQHIRFVVSEARTFWPDFIPTDTSKLGECEFTLISEMNSQLIVHQPYRSLSDLQSTFSLAQDEVALAWSIINDHYLTDLPLLYPPHIVALTAVFLAVVLKPTQTSLHAAATSAAAAASAVQAATSSVNSSGNGFPSSSSGGNATSTPQTKVQELVGWLAESDADMEAIIDCTQELISLYDVWEQYNEKGDLRTFQQMENMRFQKGGELWGIEKRNRWRNEVGVIGSDRFFVSQFD</sequence>
<keyword evidence="3" id="KW-0195">Cyclin</keyword>
<dbReference type="AlphaFoldDB" id="A0A9P8IJ09"/>
<gene>
    <name evidence="5" type="primary">SSN8</name>
    <name evidence="5" type="ORF">GP486_006593</name>
</gene>
<reference evidence="5" key="1">
    <citation type="submission" date="2021-03" db="EMBL/GenBank/DDBJ databases">
        <title>Comparative genomics and phylogenomic investigation of the class Geoglossomycetes provide insights into ecological specialization and systematics.</title>
        <authorList>
            <person name="Melie T."/>
            <person name="Pirro S."/>
            <person name="Miller A.N."/>
            <person name="Quandt A."/>
        </authorList>
    </citation>
    <scope>NUCLEOTIDE SEQUENCE</scope>
    <source>
        <strain evidence="5">CAQ_001_2017</strain>
    </source>
</reference>
<protein>
    <recommendedName>
        <fullName evidence="2">RNA polymerase II holoenzyme cyclin-like subunit</fullName>
    </recommendedName>
</protein>
<dbReference type="InterPro" id="IPR036915">
    <property type="entry name" value="Cyclin-like_sf"/>
</dbReference>
<dbReference type="SMART" id="SM00385">
    <property type="entry name" value="CYCLIN"/>
    <property type="match status" value="2"/>
</dbReference>
<keyword evidence="6" id="KW-1185">Reference proteome</keyword>
<comment type="similarity">
    <text evidence="1">Belongs to the cyclin family. Cyclin C subfamily.</text>
</comment>
<evidence type="ECO:0000256" key="2">
    <source>
        <dbReference type="ARBA" id="ARBA00014912"/>
    </source>
</evidence>
<dbReference type="InterPro" id="IPR006671">
    <property type="entry name" value="Cyclin_N"/>
</dbReference>
<dbReference type="InterPro" id="IPR013763">
    <property type="entry name" value="Cyclin-like_dom"/>
</dbReference>
<name>A0A9P8IJ09_9PEZI</name>
<dbReference type="CDD" id="cd20513">
    <property type="entry name" value="CYCLIN_CCNC_rpt1"/>
    <property type="match status" value="1"/>
</dbReference>
<evidence type="ECO:0000313" key="6">
    <source>
        <dbReference type="Proteomes" id="UP000750711"/>
    </source>
</evidence>